<protein>
    <submittedName>
        <fullName evidence="2">Arsenate reductase family protein</fullName>
    </submittedName>
</protein>
<dbReference type="InterPro" id="IPR006504">
    <property type="entry name" value="Tscrpt_reg_Spx/MgsR"/>
</dbReference>
<dbReference type="InterPro" id="IPR036249">
    <property type="entry name" value="Thioredoxin-like_sf"/>
</dbReference>
<reference evidence="2" key="1">
    <citation type="journal article" date="2021" name="PeerJ">
        <title>Extensive microbial diversity within the chicken gut microbiome revealed by metagenomics and culture.</title>
        <authorList>
            <person name="Gilroy R."/>
            <person name="Ravi A."/>
            <person name="Getino M."/>
            <person name="Pursley I."/>
            <person name="Horton D.L."/>
            <person name="Alikhan N.F."/>
            <person name="Baker D."/>
            <person name="Gharbi K."/>
            <person name="Hall N."/>
            <person name="Watson M."/>
            <person name="Adriaenssens E.M."/>
            <person name="Foster-Nyarko E."/>
            <person name="Jarju S."/>
            <person name="Secka A."/>
            <person name="Antonio M."/>
            <person name="Oren A."/>
            <person name="Chaudhuri R.R."/>
            <person name="La Ragione R."/>
            <person name="Hildebrand F."/>
            <person name="Pallen M.J."/>
        </authorList>
    </citation>
    <scope>NUCLEOTIDE SEQUENCE</scope>
    <source>
        <strain evidence="2">ChiGjej6B6-1540</strain>
    </source>
</reference>
<dbReference type="CDD" id="cd03036">
    <property type="entry name" value="ArsC_like"/>
    <property type="match status" value="1"/>
</dbReference>
<dbReference type="EMBL" id="DXGA01000050">
    <property type="protein sequence ID" value="HIW93372.1"/>
    <property type="molecule type" value="Genomic_DNA"/>
</dbReference>
<proteinExistence type="inferred from homology"/>
<reference evidence="2" key="2">
    <citation type="submission" date="2021-04" db="EMBL/GenBank/DDBJ databases">
        <authorList>
            <person name="Gilroy R."/>
        </authorList>
    </citation>
    <scope>NUCLEOTIDE SEQUENCE</scope>
    <source>
        <strain evidence="2">ChiGjej6B6-1540</strain>
    </source>
</reference>
<dbReference type="Pfam" id="PF03960">
    <property type="entry name" value="ArsC"/>
    <property type="match status" value="1"/>
</dbReference>
<name>A0A9D1UMM7_9FIRM</name>
<evidence type="ECO:0000313" key="3">
    <source>
        <dbReference type="Proteomes" id="UP000824192"/>
    </source>
</evidence>
<sequence length="118" mass="13521">MLLIWYPKCSTCRKAKAWLDEHGISCELRDIKAHPPTREELAQWKPCSGIPLRKWFNTSGLSYRSLGLKDKLPGLTEEEQLELLAGDGMLVKRPILVDGQRVLIGFRAETWEEALRSE</sequence>
<dbReference type="SUPFAM" id="SSF52833">
    <property type="entry name" value="Thioredoxin-like"/>
    <property type="match status" value="1"/>
</dbReference>
<dbReference type="NCBIfam" id="TIGR01617">
    <property type="entry name" value="arsC_related"/>
    <property type="match status" value="1"/>
</dbReference>
<evidence type="ECO:0000313" key="2">
    <source>
        <dbReference type="EMBL" id="HIW93372.1"/>
    </source>
</evidence>
<organism evidence="2 3">
    <name type="scientific">Candidatus Flavonifractor merdipullorum</name>
    <dbReference type="NCBI Taxonomy" id="2838590"/>
    <lineage>
        <taxon>Bacteria</taxon>
        <taxon>Bacillati</taxon>
        <taxon>Bacillota</taxon>
        <taxon>Clostridia</taxon>
        <taxon>Eubacteriales</taxon>
        <taxon>Oscillospiraceae</taxon>
        <taxon>Flavonifractor</taxon>
    </lineage>
</organism>
<accession>A0A9D1UMM7</accession>
<dbReference type="PROSITE" id="PS51353">
    <property type="entry name" value="ARSC"/>
    <property type="match status" value="1"/>
</dbReference>
<comment type="similarity">
    <text evidence="1">Belongs to the ArsC family.</text>
</comment>
<dbReference type="PROSITE" id="PS51354">
    <property type="entry name" value="GLUTAREDOXIN_2"/>
    <property type="match status" value="1"/>
</dbReference>
<comment type="caution">
    <text evidence="2">The sequence shown here is derived from an EMBL/GenBank/DDBJ whole genome shotgun (WGS) entry which is preliminary data.</text>
</comment>
<gene>
    <name evidence="2" type="ORF">H9868_02400</name>
</gene>
<dbReference type="PANTHER" id="PTHR30041:SF8">
    <property type="entry name" value="PROTEIN YFFB"/>
    <property type="match status" value="1"/>
</dbReference>
<dbReference type="InterPro" id="IPR006660">
    <property type="entry name" value="Arsenate_reductase-like"/>
</dbReference>
<dbReference type="Proteomes" id="UP000824192">
    <property type="component" value="Unassembled WGS sequence"/>
</dbReference>
<evidence type="ECO:0000256" key="1">
    <source>
        <dbReference type="PROSITE-ProRule" id="PRU01282"/>
    </source>
</evidence>
<dbReference type="Gene3D" id="3.40.30.10">
    <property type="entry name" value="Glutaredoxin"/>
    <property type="match status" value="1"/>
</dbReference>
<dbReference type="AlphaFoldDB" id="A0A9D1UMM7"/>
<dbReference type="PANTHER" id="PTHR30041">
    <property type="entry name" value="ARSENATE REDUCTASE"/>
    <property type="match status" value="1"/>
</dbReference>